<reference evidence="3" key="1">
    <citation type="submission" date="2023-08" db="EMBL/GenBank/DDBJ databases">
        <title>Functional and genomic diversity of the sorghum phyllosphere microbiome.</title>
        <authorList>
            <person name="Shade A."/>
        </authorList>
    </citation>
    <scope>NUCLEOTIDE SEQUENCE</scope>
    <source>
        <strain evidence="3">SORGH_AS_0974</strain>
        <strain evidence="2 4">SORGH_AS_1126</strain>
    </source>
</reference>
<organism evidence="3 5">
    <name type="scientific">Agrobacterium larrymoorei</name>
    <dbReference type="NCBI Taxonomy" id="160699"/>
    <lineage>
        <taxon>Bacteria</taxon>
        <taxon>Pseudomonadati</taxon>
        <taxon>Pseudomonadota</taxon>
        <taxon>Alphaproteobacteria</taxon>
        <taxon>Hyphomicrobiales</taxon>
        <taxon>Rhizobiaceae</taxon>
        <taxon>Rhizobium/Agrobacterium group</taxon>
        <taxon>Agrobacterium</taxon>
    </lineage>
</organism>
<gene>
    <name evidence="3" type="ORF">QE369_003361</name>
    <name evidence="2" type="ORF">QE408_004029</name>
</gene>
<dbReference type="EMBL" id="JAVIZC010000003">
    <property type="protein sequence ID" value="MDR6103164.1"/>
    <property type="molecule type" value="Genomic_DNA"/>
</dbReference>
<dbReference type="Pfam" id="PF01850">
    <property type="entry name" value="PIN"/>
    <property type="match status" value="1"/>
</dbReference>
<dbReference type="SUPFAM" id="SSF88723">
    <property type="entry name" value="PIN domain-like"/>
    <property type="match status" value="1"/>
</dbReference>
<dbReference type="InterPro" id="IPR002716">
    <property type="entry name" value="PIN_dom"/>
</dbReference>
<name>A0AAJ2ESQ8_9HYPH</name>
<sequence>MTRRFGLDTNVLLRVAIDDDPGQREKVKTLLQSLGEDDVLIVSLPVILEVAWVLERLYEYPKEQVLDFLQAILERREVEVPDYQVVGNAIDICRGTTADFSDAIISELNRLSGCATTYTFDIKAARKIPGMELLT</sequence>
<feature type="domain" description="PIN" evidence="1">
    <location>
        <begin position="7"/>
        <end position="126"/>
    </location>
</feature>
<dbReference type="Proteomes" id="UP001224781">
    <property type="component" value="Unassembled WGS sequence"/>
</dbReference>
<accession>A0AAJ2ESQ8</accession>
<protein>
    <submittedName>
        <fullName evidence="3">Nucleic-acid-binding protein</fullName>
    </submittedName>
</protein>
<dbReference type="EMBL" id="JAUTBL010000002">
    <property type="protein sequence ID" value="MDQ1186886.1"/>
    <property type="molecule type" value="Genomic_DNA"/>
</dbReference>
<keyword evidence="4" id="KW-1185">Reference proteome</keyword>
<dbReference type="RefSeq" id="WP_306934130.1">
    <property type="nucleotide sequence ID" value="NZ_JAUTBL010000002.1"/>
</dbReference>
<dbReference type="Gene3D" id="3.40.50.1010">
    <property type="entry name" value="5'-nuclease"/>
    <property type="match status" value="1"/>
</dbReference>
<evidence type="ECO:0000259" key="1">
    <source>
        <dbReference type="Pfam" id="PF01850"/>
    </source>
</evidence>
<dbReference type="Proteomes" id="UP001255601">
    <property type="component" value="Unassembled WGS sequence"/>
</dbReference>
<proteinExistence type="predicted"/>
<evidence type="ECO:0000313" key="3">
    <source>
        <dbReference type="EMBL" id="MDR6103164.1"/>
    </source>
</evidence>
<dbReference type="AlphaFoldDB" id="A0AAJ2ESQ8"/>
<evidence type="ECO:0000313" key="5">
    <source>
        <dbReference type="Proteomes" id="UP001255601"/>
    </source>
</evidence>
<dbReference type="CDD" id="cd18683">
    <property type="entry name" value="PIN_VapC-like"/>
    <property type="match status" value="1"/>
</dbReference>
<comment type="caution">
    <text evidence="3">The sequence shown here is derived from an EMBL/GenBank/DDBJ whole genome shotgun (WGS) entry which is preliminary data.</text>
</comment>
<dbReference type="InterPro" id="IPR029060">
    <property type="entry name" value="PIN-like_dom_sf"/>
</dbReference>
<evidence type="ECO:0000313" key="4">
    <source>
        <dbReference type="Proteomes" id="UP001224781"/>
    </source>
</evidence>
<evidence type="ECO:0000313" key="2">
    <source>
        <dbReference type="EMBL" id="MDQ1186886.1"/>
    </source>
</evidence>